<dbReference type="GO" id="GO:0000976">
    <property type="term" value="F:transcription cis-regulatory region binding"/>
    <property type="evidence" value="ECO:0007669"/>
    <property type="project" value="TreeGrafter"/>
</dbReference>
<evidence type="ECO:0000256" key="4">
    <source>
        <dbReference type="PROSITE-ProRule" id="PRU00335"/>
    </source>
</evidence>
<dbReference type="PANTHER" id="PTHR30055:SF234">
    <property type="entry name" value="HTH-TYPE TRANSCRIPTIONAL REGULATOR BETI"/>
    <property type="match status" value="1"/>
</dbReference>
<dbReference type="InterPro" id="IPR050109">
    <property type="entry name" value="HTH-type_TetR-like_transc_reg"/>
</dbReference>
<dbReference type="PANTHER" id="PTHR30055">
    <property type="entry name" value="HTH-TYPE TRANSCRIPTIONAL REGULATOR RUTR"/>
    <property type="match status" value="1"/>
</dbReference>
<evidence type="ECO:0000256" key="3">
    <source>
        <dbReference type="ARBA" id="ARBA00023163"/>
    </source>
</evidence>
<gene>
    <name evidence="6" type="ORF">LSAC_03658</name>
</gene>
<dbReference type="InterPro" id="IPR009057">
    <property type="entry name" value="Homeodomain-like_sf"/>
</dbReference>
<dbReference type="RefSeq" id="WP_062419997.1">
    <property type="nucleotide sequence ID" value="NZ_BBXZ01000191.1"/>
</dbReference>
<dbReference type="PROSITE" id="PS50977">
    <property type="entry name" value="HTH_TETR_2"/>
    <property type="match status" value="1"/>
</dbReference>
<organism evidence="6">
    <name type="scientific">Levilinea saccharolytica</name>
    <dbReference type="NCBI Taxonomy" id="229921"/>
    <lineage>
        <taxon>Bacteria</taxon>
        <taxon>Bacillati</taxon>
        <taxon>Chloroflexota</taxon>
        <taxon>Anaerolineae</taxon>
        <taxon>Anaerolineales</taxon>
        <taxon>Anaerolineaceae</taxon>
        <taxon>Levilinea</taxon>
    </lineage>
</organism>
<protein>
    <submittedName>
        <fullName evidence="6">Transcriptional regulator</fullName>
    </submittedName>
</protein>
<dbReference type="OrthoDB" id="9809772at2"/>
<dbReference type="SUPFAM" id="SSF46689">
    <property type="entry name" value="Homeodomain-like"/>
    <property type="match status" value="1"/>
</dbReference>
<dbReference type="Gene3D" id="1.10.357.10">
    <property type="entry name" value="Tetracycline Repressor, domain 2"/>
    <property type="match status" value="1"/>
</dbReference>
<keyword evidence="2 4" id="KW-0238">DNA-binding</keyword>
<dbReference type="Pfam" id="PF00440">
    <property type="entry name" value="TetR_N"/>
    <property type="match status" value="1"/>
</dbReference>
<reference evidence="6" key="1">
    <citation type="journal article" date="2015" name="Genome Announc.">
        <title>Draft Genome Sequences of Anaerolinea thermolimosa IMO-1, Bellilinea caldifistulae GOMI-1, Leptolinea tardivitalis YMTK-2, Levilinea saccharolytica KIBI-1, Longilinea arvoryzae KOME-1, Previously Described as Members of the Class Anaerolineae (Chloroflexi).</title>
        <authorList>
            <person name="Matsuura N."/>
            <person name="Tourlousse M.D."/>
            <person name="Ohashi A."/>
            <person name="Hugenholtz P."/>
            <person name="Sekiguchi Y."/>
        </authorList>
    </citation>
    <scope>NUCLEOTIDE SEQUENCE</scope>
    <source>
        <strain evidence="6">KIBI-1</strain>
    </source>
</reference>
<dbReference type="SUPFAM" id="SSF48498">
    <property type="entry name" value="Tetracyclin repressor-like, C-terminal domain"/>
    <property type="match status" value="1"/>
</dbReference>
<evidence type="ECO:0000256" key="1">
    <source>
        <dbReference type="ARBA" id="ARBA00023015"/>
    </source>
</evidence>
<feature type="DNA-binding region" description="H-T-H motif" evidence="4">
    <location>
        <begin position="28"/>
        <end position="47"/>
    </location>
</feature>
<dbReference type="InterPro" id="IPR036271">
    <property type="entry name" value="Tet_transcr_reg_TetR-rel_C_sf"/>
</dbReference>
<sequence>MLSSSPTRDRILKAALHAYLQHGLKRTTAEDVAAAAGLTRVTVYRYFPGRAQLLRAAFWRYVEILEAALENLPPQASPDAVLEQIAAAFAALPHDHFPARLHELQRLEPELFAEFNAARRAAVNALFDRLLEQARQQGRLRPGLRPAVLRAYFQSAVVDVLLHPALEDDAVSAAELFAAVKEIFLHGILKE</sequence>
<keyword evidence="3" id="KW-0804">Transcription</keyword>
<proteinExistence type="predicted"/>
<evidence type="ECO:0000259" key="5">
    <source>
        <dbReference type="PROSITE" id="PS50977"/>
    </source>
</evidence>
<evidence type="ECO:0000256" key="2">
    <source>
        <dbReference type="ARBA" id="ARBA00023125"/>
    </source>
</evidence>
<dbReference type="InterPro" id="IPR001647">
    <property type="entry name" value="HTH_TetR"/>
</dbReference>
<accession>A0A0N0RD65</accession>
<evidence type="ECO:0000313" key="6">
    <source>
        <dbReference type="EMBL" id="GAP19746.1"/>
    </source>
</evidence>
<dbReference type="AlphaFoldDB" id="A0A0N0RD65"/>
<dbReference type="PRINTS" id="PR00455">
    <property type="entry name" value="HTHTETR"/>
</dbReference>
<name>A0A0N0RD65_9CHLR</name>
<dbReference type="EMBL" id="DF967975">
    <property type="protein sequence ID" value="GAP19746.1"/>
    <property type="molecule type" value="Genomic_DNA"/>
</dbReference>
<feature type="domain" description="HTH tetR-type" evidence="5">
    <location>
        <begin position="5"/>
        <end position="65"/>
    </location>
</feature>
<dbReference type="GO" id="GO:0003700">
    <property type="term" value="F:DNA-binding transcription factor activity"/>
    <property type="evidence" value="ECO:0007669"/>
    <property type="project" value="TreeGrafter"/>
</dbReference>
<keyword evidence="1" id="KW-0805">Transcription regulation</keyword>